<dbReference type="PROSITE" id="PS51462">
    <property type="entry name" value="NUDIX"/>
    <property type="match status" value="1"/>
</dbReference>
<keyword evidence="7 17" id="KW-0378">Hydrolase</keyword>
<evidence type="ECO:0000256" key="12">
    <source>
        <dbReference type="ARBA" id="ARBA00038905"/>
    </source>
</evidence>
<evidence type="ECO:0000256" key="2">
    <source>
        <dbReference type="ARBA" id="ARBA00005582"/>
    </source>
</evidence>
<comment type="catalytic activity">
    <reaction evidence="11">
        <text>8-oxo-GTP + H2O = 8-oxo-GMP + diphosphate + H(+)</text>
        <dbReference type="Rhea" id="RHEA:67616"/>
        <dbReference type="ChEBI" id="CHEBI:15377"/>
        <dbReference type="ChEBI" id="CHEBI:15378"/>
        <dbReference type="ChEBI" id="CHEBI:33019"/>
        <dbReference type="ChEBI" id="CHEBI:143553"/>
        <dbReference type="ChEBI" id="CHEBI:145694"/>
    </reaction>
</comment>
<keyword evidence="5" id="KW-0479">Metal-binding</keyword>
<dbReference type="EC" id="3.6.1.55" evidence="12"/>
<keyword evidence="6" id="KW-0227">DNA damage</keyword>
<dbReference type="PANTHER" id="PTHR47707">
    <property type="entry name" value="8-OXO-DGTP DIPHOSPHATASE"/>
    <property type="match status" value="1"/>
</dbReference>
<evidence type="ECO:0000256" key="7">
    <source>
        <dbReference type="ARBA" id="ARBA00022801"/>
    </source>
</evidence>
<dbReference type="InterPro" id="IPR015797">
    <property type="entry name" value="NUDIX_hydrolase-like_dom_sf"/>
</dbReference>
<evidence type="ECO:0000256" key="8">
    <source>
        <dbReference type="ARBA" id="ARBA00022842"/>
    </source>
</evidence>
<dbReference type="SUPFAM" id="SSF55811">
    <property type="entry name" value="Nudix"/>
    <property type="match status" value="1"/>
</dbReference>
<keyword evidence="3" id="KW-0515">Mutator protein</keyword>
<keyword evidence="9" id="KW-0234">DNA repair</keyword>
<keyword evidence="20" id="KW-1185">Reference proteome</keyword>
<evidence type="ECO:0000256" key="17">
    <source>
        <dbReference type="RuleBase" id="RU003476"/>
    </source>
</evidence>
<dbReference type="AlphaFoldDB" id="A0A1G8SV06"/>
<dbReference type="Proteomes" id="UP000199527">
    <property type="component" value="Unassembled WGS sequence"/>
</dbReference>
<evidence type="ECO:0000313" key="20">
    <source>
        <dbReference type="Proteomes" id="UP000199527"/>
    </source>
</evidence>
<dbReference type="PROSITE" id="PS00893">
    <property type="entry name" value="NUDIX_BOX"/>
    <property type="match status" value="1"/>
</dbReference>
<dbReference type="GO" id="GO:0046872">
    <property type="term" value="F:metal ion binding"/>
    <property type="evidence" value="ECO:0007669"/>
    <property type="project" value="UniProtKB-KW"/>
</dbReference>
<comment type="cofactor">
    <cofactor evidence="1">
        <name>Mg(2+)</name>
        <dbReference type="ChEBI" id="CHEBI:18420"/>
    </cofactor>
</comment>
<dbReference type="InterPro" id="IPR020084">
    <property type="entry name" value="NUDIX_hydrolase_CS"/>
</dbReference>
<dbReference type="GO" id="GO:0044715">
    <property type="term" value="F:8-oxo-dGDP phosphatase activity"/>
    <property type="evidence" value="ECO:0007669"/>
    <property type="project" value="TreeGrafter"/>
</dbReference>
<evidence type="ECO:0000313" key="19">
    <source>
        <dbReference type="EMBL" id="SDJ32993.1"/>
    </source>
</evidence>
<feature type="domain" description="Nudix hydrolase" evidence="18">
    <location>
        <begin position="1"/>
        <end position="128"/>
    </location>
</feature>
<evidence type="ECO:0000256" key="14">
    <source>
        <dbReference type="ARBA" id="ARBA00041592"/>
    </source>
</evidence>
<reference evidence="20" key="1">
    <citation type="submission" date="2016-10" db="EMBL/GenBank/DDBJ databases">
        <authorList>
            <person name="Varghese N."/>
            <person name="Submissions S."/>
        </authorList>
    </citation>
    <scope>NUCLEOTIDE SEQUENCE [LARGE SCALE GENOMIC DNA]</scope>
    <source>
        <strain evidence="20">DSM 23317</strain>
    </source>
</reference>
<evidence type="ECO:0000256" key="6">
    <source>
        <dbReference type="ARBA" id="ARBA00022763"/>
    </source>
</evidence>
<evidence type="ECO:0000256" key="15">
    <source>
        <dbReference type="ARBA" id="ARBA00041979"/>
    </source>
</evidence>
<evidence type="ECO:0000256" key="11">
    <source>
        <dbReference type="ARBA" id="ARBA00036904"/>
    </source>
</evidence>
<dbReference type="GO" id="GO:0006260">
    <property type="term" value="P:DNA replication"/>
    <property type="evidence" value="ECO:0007669"/>
    <property type="project" value="UniProtKB-KW"/>
</dbReference>
<evidence type="ECO:0000256" key="10">
    <source>
        <dbReference type="ARBA" id="ARBA00035861"/>
    </source>
</evidence>
<evidence type="ECO:0000256" key="13">
    <source>
        <dbReference type="ARBA" id="ARBA00040794"/>
    </source>
</evidence>
<dbReference type="Gene3D" id="3.90.79.10">
    <property type="entry name" value="Nucleoside Triphosphate Pyrophosphohydrolase"/>
    <property type="match status" value="1"/>
</dbReference>
<protein>
    <recommendedName>
        <fullName evidence="13">8-oxo-dGTP diphosphatase</fullName>
        <ecNumber evidence="12">3.6.1.55</ecNumber>
    </recommendedName>
    <alternativeName>
        <fullName evidence="16">7,8-dihydro-8-oxoguanine-triphosphatase</fullName>
    </alternativeName>
    <alternativeName>
        <fullName evidence="15">Mutator protein MutT</fullName>
    </alternativeName>
    <alternativeName>
        <fullName evidence="14">dGTP pyrophosphohydrolase</fullName>
    </alternativeName>
</protein>
<evidence type="ECO:0000256" key="9">
    <source>
        <dbReference type="ARBA" id="ARBA00023204"/>
    </source>
</evidence>
<evidence type="ECO:0000256" key="3">
    <source>
        <dbReference type="ARBA" id="ARBA00022457"/>
    </source>
</evidence>
<dbReference type="OrthoDB" id="9810648at2"/>
<organism evidence="19 20">
    <name type="scientific">Ferrimonas sediminum</name>
    <dbReference type="NCBI Taxonomy" id="718193"/>
    <lineage>
        <taxon>Bacteria</taxon>
        <taxon>Pseudomonadati</taxon>
        <taxon>Pseudomonadota</taxon>
        <taxon>Gammaproteobacteria</taxon>
        <taxon>Alteromonadales</taxon>
        <taxon>Ferrimonadaceae</taxon>
        <taxon>Ferrimonas</taxon>
    </lineage>
</organism>
<dbReference type="GO" id="GO:0006281">
    <property type="term" value="P:DNA repair"/>
    <property type="evidence" value="ECO:0007669"/>
    <property type="project" value="UniProtKB-KW"/>
</dbReference>
<evidence type="ECO:0000256" key="16">
    <source>
        <dbReference type="ARBA" id="ARBA00042798"/>
    </source>
</evidence>
<dbReference type="GO" id="GO:0044716">
    <property type="term" value="F:8-oxo-GDP phosphatase activity"/>
    <property type="evidence" value="ECO:0007669"/>
    <property type="project" value="TreeGrafter"/>
</dbReference>
<proteinExistence type="inferred from homology"/>
<gene>
    <name evidence="19" type="ORF">SAMN04488540_10719</name>
</gene>
<comment type="catalytic activity">
    <reaction evidence="10">
        <text>8-oxo-dGTP + H2O = 8-oxo-dGMP + diphosphate + H(+)</text>
        <dbReference type="Rhea" id="RHEA:31575"/>
        <dbReference type="ChEBI" id="CHEBI:15377"/>
        <dbReference type="ChEBI" id="CHEBI:15378"/>
        <dbReference type="ChEBI" id="CHEBI:33019"/>
        <dbReference type="ChEBI" id="CHEBI:63224"/>
        <dbReference type="ChEBI" id="CHEBI:77896"/>
        <dbReference type="EC" id="3.6.1.55"/>
    </reaction>
</comment>
<dbReference type="GO" id="GO:0008413">
    <property type="term" value="F:8-oxo-7,8-dihydroguanosine triphosphate pyrophosphatase activity"/>
    <property type="evidence" value="ECO:0007669"/>
    <property type="project" value="TreeGrafter"/>
</dbReference>
<dbReference type="RefSeq" id="WP_090365108.1">
    <property type="nucleotide sequence ID" value="NZ_FNEM01000007.1"/>
</dbReference>
<accession>A0A1G8SV06</accession>
<evidence type="ECO:0000256" key="4">
    <source>
        <dbReference type="ARBA" id="ARBA00022705"/>
    </source>
</evidence>
<keyword evidence="8" id="KW-0460">Magnesium</keyword>
<dbReference type="CDD" id="cd03425">
    <property type="entry name" value="NUDIX_MutT_NudA_like"/>
    <property type="match status" value="1"/>
</dbReference>
<evidence type="ECO:0000256" key="5">
    <source>
        <dbReference type="ARBA" id="ARBA00022723"/>
    </source>
</evidence>
<keyword evidence="4" id="KW-0235">DNA replication</keyword>
<dbReference type="PRINTS" id="PR00502">
    <property type="entry name" value="NUDIXFAMILY"/>
</dbReference>
<dbReference type="GO" id="GO:0035539">
    <property type="term" value="F:8-oxo-7,8-dihydrodeoxyguanosine triphosphate pyrophosphatase activity"/>
    <property type="evidence" value="ECO:0007669"/>
    <property type="project" value="UniProtKB-EC"/>
</dbReference>
<evidence type="ECO:0000259" key="18">
    <source>
        <dbReference type="PROSITE" id="PS51462"/>
    </source>
</evidence>
<dbReference type="InterPro" id="IPR020476">
    <property type="entry name" value="Nudix_hydrolase"/>
</dbReference>
<dbReference type="InterPro" id="IPR047127">
    <property type="entry name" value="MutT-like"/>
</dbReference>
<dbReference type="PANTHER" id="PTHR47707:SF1">
    <property type="entry name" value="NUDIX HYDROLASE FAMILY PROTEIN"/>
    <property type="match status" value="1"/>
</dbReference>
<dbReference type="Pfam" id="PF00293">
    <property type="entry name" value="NUDIX"/>
    <property type="match status" value="1"/>
</dbReference>
<dbReference type="InterPro" id="IPR000086">
    <property type="entry name" value="NUDIX_hydrolase_dom"/>
</dbReference>
<evidence type="ECO:0000256" key="1">
    <source>
        <dbReference type="ARBA" id="ARBA00001946"/>
    </source>
</evidence>
<dbReference type="EMBL" id="FNEM01000007">
    <property type="protein sequence ID" value="SDJ32993.1"/>
    <property type="molecule type" value="Genomic_DNA"/>
</dbReference>
<name>A0A1G8SV06_9GAMM</name>
<comment type="similarity">
    <text evidence="2 17">Belongs to the Nudix hydrolase family.</text>
</comment>
<sequence>MLNVACALIFDGHKLLLTRRHPNSSQGGLWEFPGGKQEPGESLQQALARELMEELTITQAIGPSLGYNEHHYGSKGVRLHGFLCHWRPQPIKLTGSHDQWQWVAPRQVDTTTLAPADLPLLDALINALPQE</sequence>